<comment type="subcellular location">
    <subcellularLocation>
        <location evidence="1">Membrane</location>
        <topology evidence="1">Multi-pass membrane protein</topology>
    </subcellularLocation>
</comment>
<feature type="transmembrane region" description="Helical" evidence="5">
    <location>
        <begin position="17"/>
        <end position="36"/>
    </location>
</feature>
<evidence type="ECO:0000256" key="2">
    <source>
        <dbReference type="ARBA" id="ARBA00022692"/>
    </source>
</evidence>
<keyword evidence="2 5" id="KW-0812">Transmembrane</keyword>
<organism evidence="7 8">
    <name type="scientific">Clostridium zeae</name>
    <dbReference type="NCBI Taxonomy" id="2759022"/>
    <lineage>
        <taxon>Bacteria</taxon>
        <taxon>Bacillati</taxon>
        <taxon>Bacillota</taxon>
        <taxon>Clostridia</taxon>
        <taxon>Eubacteriales</taxon>
        <taxon>Clostridiaceae</taxon>
        <taxon>Clostridium</taxon>
    </lineage>
</organism>
<gene>
    <name evidence="7" type="ORF">CSC2_28690</name>
</gene>
<name>A0ABQ1ECV2_9CLOT</name>
<comment type="caution">
    <text evidence="7">The sequence shown here is derived from an EMBL/GenBank/DDBJ whole genome shotgun (WGS) entry which is preliminary data.</text>
</comment>
<feature type="transmembrane region" description="Helical" evidence="5">
    <location>
        <begin position="168"/>
        <end position="191"/>
    </location>
</feature>
<evidence type="ECO:0000313" key="8">
    <source>
        <dbReference type="Proteomes" id="UP000663802"/>
    </source>
</evidence>
<dbReference type="InterPro" id="IPR013525">
    <property type="entry name" value="ABC2_TM"/>
</dbReference>
<dbReference type="EMBL" id="BMBA01000002">
    <property type="protein sequence ID" value="GFZ32343.1"/>
    <property type="molecule type" value="Genomic_DNA"/>
</dbReference>
<feature type="transmembrane region" description="Helical" evidence="5">
    <location>
        <begin position="236"/>
        <end position="255"/>
    </location>
</feature>
<feature type="transmembrane region" description="Helical" evidence="5">
    <location>
        <begin position="286"/>
        <end position="308"/>
    </location>
</feature>
<feature type="transmembrane region" description="Helical" evidence="5">
    <location>
        <begin position="203"/>
        <end position="224"/>
    </location>
</feature>
<keyword evidence="3 5" id="KW-1133">Transmembrane helix</keyword>
<keyword evidence="4 5" id="KW-0472">Membrane</keyword>
<accession>A0ABQ1ECV2</accession>
<dbReference type="PANTHER" id="PTHR43027:SF1">
    <property type="entry name" value="DOXORUBICIN RESISTANCE ABC TRANSPORTER PERMEASE PROTEIN DRRC-RELATED"/>
    <property type="match status" value="1"/>
</dbReference>
<sequence length="317" mass="35078">MLKLIKGILYRMVNNKAYLITPLVITPIIIAAAIYFSSSMITKANIGVVGANDLNLKSNEINIIKLKEDVPLSDLVKNKYDAVVTFNNGKATVDTIKDSNFKDKVKKILNGEKVVIQEGEKRGVAANIVGFLTMFVLALGVMLYKFFFHDKKGISNRVISSNISYEQYVASHFISVFVMIFTPTLIVTTLAKVVLNLDTAVTVLELAFIVFMLSLLAAAYGLLISSIVKDEESASMLGIMLNITTTLIAGSFFTISNNNLISSIGRLLPQRHILNFTMYLENGKGINYTSLSNVLILSLMMICVSFLITRLKMRSYN</sequence>
<dbReference type="RefSeq" id="WP_206870595.1">
    <property type="nucleotide sequence ID" value="NZ_BMBA01000002.1"/>
</dbReference>
<evidence type="ECO:0000259" key="6">
    <source>
        <dbReference type="Pfam" id="PF01061"/>
    </source>
</evidence>
<dbReference type="PANTHER" id="PTHR43027">
    <property type="entry name" value="DOXORUBICIN RESISTANCE ABC TRANSPORTER PERMEASE PROTEIN DRRC-RELATED"/>
    <property type="match status" value="1"/>
</dbReference>
<proteinExistence type="predicted"/>
<evidence type="ECO:0000256" key="1">
    <source>
        <dbReference type="ARBA" id="ARBA00004141"/>
    </source>
</evidence>
<dbReference type="InterPro" id="IPR052902">
    <property type="entry name" value="ABC-2_transporter"/>
</dbReference>
<dbReference type="Pfam" id="PF01061">
    <property type="entry name" value="ABC2_membrane"/>
    <property type="match status" value="1"/>
</dbReference>
<evidence type="ECO:0000256" key="5">
    <source>
        <dbReference type="SAM" id="Phobius"/>
    </source>
</evidence>
<evidence type="ECO:0000256" key="4">
    <source>
        <dbReference type="ARBA" id="ARBA00023136"/>
    </source>
</evidence>
<feature type="domain" description="ABC-2 type transporter transmembrane" evidence="6">
    <location>
        <begin position="123"/>
        <end position="280"/>
    </location>
</feature>
<evidence type="ECO:0000313" key="7">
    <source>
        <dbReference type="EMBL" id="GFZ32343.1"/>
    </source>
</evidence>
<protein>
    <submittedName>
        <fullName evidence="7">Permease</fullName>
    </submittedName>
</protein>
<reference evidence="7 8" key="1">
    <citation type="journal article" date="2021" name="Int. J. Syst. Evol. Microbiol.">
        <title>Clostridium zeae sp. nov., isolated from corn silage.</title>
        <authorList>
            <person name="Kobayashi H."/>
            <person name="Tanizawa Y."/>
            <person name="Yagura M."/>
            <person name="Sakamoto M."/>
            <person name="Ohkuma M."/>
            <person name="Tohno M."/>
        </authorList>
    </citation>
    <scope>NUCLEOTIDE SEQUENCE [LARGE SCALE GENOMIC DNA]</scope>
    <source>
        <strain evidence="7 8">CSC2</strain>
    </source>
</reference>
<feature type="transmembrane region" description="Helical" evidence="5">
    <location>
        <begin position="124"/>
        <end position="147"/>
    </location>
</feature>
<keyword evidence="8" id="KW-1185">Reference proteome</keyword>
<evidence type="ECO:0000256" key="3">
    <source>
        <dbReference type="ARBA" id="ARBA00022989"/>
    </source>
</evidence>
<dbReference type="Proteomes" id="UP000663802">
    <property type="component" value="Unassembled WGS sequence"/>
</dbReference>